<feature type="region of interest" description="Disordered" evidence="1">
    <location>
        <begin position="524"/>
        <end position="562"/>
    </location>
</feature>
<reference evidence="3 4" key="1">
    <citation type="submission" date="2016-04" db="EMBL/GenBank/DDBJ databases">
        <title>Evolutionary innovation and constraint leading to complex multicellularity in the Ascomycota.</title>
        <authorList>
            <person name="Cisse O."/>
            <person name="Nguyen A."/>
            <person name="Hewitt D.A."/>
            <person name="Jedd G."/>
            <person name="Stajich J.E."/>
        </authorList>
    </citation>
    <scope>NUCLEOTIDE SEQUENCE [LARGE SCALE GENOMIC DNA]</scope>
    <source>
        <strain evidence="3 4">DAH-3</strain>
    </source>
</reference>
<evidence type="ECO:0000313" key="3">
    <source>
        <dbReference type="EMBL" id="OLL23230.1"/>
    </source>
</evidence>
<dbReference type="PANTHER" id="PTHR23092:SF15">
    <property type="entry name" value="INACTIVE NON-CANONICAL POLY(A) RNA POLYMERASE PROTEIN TRF4-2-RELATED"/>
    <property type="match status" value="1"/>
</dbReference>
<dbReference type="GO" id="GO:0043634">
    <property type="term" value="P:polyadenylation-dependent ncRNA catabolic process"/>
    <property type="evidence" value="ECO:0007669"/>
    <property type="project" value="TreeGrafter"/>
</dbReference>
<dbReference type="Gene3D" id="1.10.1410.10">
    <property type="match status" value="1"/>
</dbReference>
<dbReference type="SUPFAM" id="SSF81301">
    <property type="entry name" value="Nucleotidyltransferase"/>
    <property type="match status" value="1"/>
</dbReference>
<evidence type="ECO:0000313" key="4">
    <source>
        <dbReference type="Proteomes" id="UP000186594"/>
    </source>
</evidence>
<dbReference type="AlphaFoldDB" id="A0A1U7LKP7"/>
<sequence>MGNPLARLQTEIFDFTDYISLTVEEYHTREAAFHRLQETVNRLWPKAKCHLFGSYATGLSLSTSDIDCYVYNPMGSSNTLLSRLSVALKSDGVTDKLDLVPLIKYLDVSRGNVHVDINLKNSDGVRTTLFIKDEIAKKPMIKPLGLIIKYWLQQRCLDNVREGGLGSYAMMLSIIGFVKIYKANYPTLPKVDGLGRVLREYFNFYGNIWDYKRHSLLPGSGTIVFKEDVDAIYVKEPMLLSIMDPVVHKRDVTRSSFNISTLRLAFQLAFVDIETALNTNLNSESILGSIITITSEYPYHGQRSEKMASRTKISNTSPKRELYTITPPQSVATSPILFLTKTRRNVVINTITSKPQTPICTSSDDSHLETNSDFERVQVQSDAPNTFKPNELPPNLSTNCPLGSTTSTSQIPVEADVGFSIEMMQTPSETHLDTTSSGSENISTNNPDMMLLSKLLLENNHTKEQHSSLHADNLTTNTIFEEASVGKPPEVPSPAGIADKYTPMRQYYGSKKIERASELLTSPMQQLSINKRSRDESELGQRLSDKHFSNSSEPSGSSGYQHSDTFRYFEYDSISNNDPALSQQRDGDTLSPKRFNPTIDPPVLEKSRFTDCLLDLNSSHSPCPSISQTSNLEYFQGLGFTNTTQLNIADKSPRSGFLLNQEGSNKTNTCPIPNKQVENRQSKTNQTFTIQKGPRINIGLVNYSSEEE</sequence>
<dbReference type="GO" id="GO:0003729">
    <property type="term" value="F:mRNA binding"/>
    <property type="evidence" value="ECO:0007669"/>
    <property type="project" value="TreeGrafter"/>
</dbReference>
<dbReference type="PANTHER" id="PTHR23092">
    <property type="entry name" value="POLY(A) RNA POLYMERASE"/>
    <property type="match status" value="1"/>
</dbReference>
<dbReference type="OrthoDB" id="273917at2759"/>
<protein>
    <submittedName>
        <fullName evidence="3">Non-canonical poly(A) RNA polymerase PAPD5</fullName>
    </submittedName>
</protein>
<dbReference type="GO" id="GO:0005730">
    <property type="term" value="C:nucleolus"/>
    <property type="evidence" value="ECO:0007669"/>
    <property type="project" value="TreeGrafter"/>
</dbReference>
<dbReference type="Proteomes" id="UP000186594">
    <property type="component" value="Unassembled WGS sequence"/>
</dbReference>
<dbReference type="GO" id="GO:1990817">
    <property type="term" value="F:poly(A) RNA polymerase activity"/>
    <property type="evidence" value="ECO:0007669"/>
    <property type="project" value="InterPro"/>
</dbReference>
<proteinExistence type="predicted"/>
<comment type="caution">
    <text evidence="3">The sequence shown here is derived from an EMBL/GenBank/DDBJ whole genome shotgun (WGS) entry which is preliminary data.</text>
</comment>
<dbReference type="GO" id="GO:0031499">
    <property type="term" value="C:TRAMP complex"/>
    <property type="evidence" value="ECO:0007669"/>
    <property type="project" value="TreeGrafter"/>
</dbReference>
<gene>
    <name evidence="3" type="ORF">NEOLI_002272</name>
</gene>
<dbReference type="CDD" id="cd05402">
    <property type="entry name" value="NT_PAP_TUTase"/>
    <property type="match status" value="1"/>
</dbReference>
<dbReference type="Pfam" id="PF22600">
    <property type="entry name" value="MTPAP-like_central"/>
    <property type="match status" value="1"/>
</dbReference>
<feature type="domain" description="Poly(A) RNA polymerase mitochondrial-like central palm" evidence="2">
    <location>
        <begin position="8"/>
        <end position="131"/>
    </location>
</feature>
<name>A0A1U7LKP7_NEOID</name>
<evidence type="ECO:0000259" key="2">
    <source>
        <dbReference type="Pfam" id="PF22600"/>
    </source>
</evidence>
<dbReference type="Gene3D" id="3.30.460.10">
    <property type="entry name" value="Beta Polymerase, domain 2"/>
    <property type="match status" value="1"/>
</dbReference>
<feature type="compositionally biased region" description="Low complexity" evidence="1">
    <location>
        <begin position="549"/>
        <end position="562"/>
    </location>
</feature>
<evidence type="ECO:0000256" key="1">
    <source>
        <dbReference type="SAM" id="MobiDB-lite"/>
    </source>
</evidence>
<dbReference type="EMBL" id="LXFE01002040">
    <property type="protein sequence ID" value="OLL23230.1"/>
    <property type="molecule type" value="Genomic_DNA"/>
</dbReference>
<dbReference type="InterPro" id="IPR054708">
    <property type="entry name" value="MTPAP-like_central"/>
</dbReference>
<organism evidence="3 4">
    <name type="scientific">Neolecta irregularis (strain DAH-3)</name>
    <dbReference type="NCBI Taxonomy" id="1198029"/>
    <lineage>
        <taxon>Eukaryota</taxon>
        <taxon>Fungi</taxon>
        <taxon>Dikarya</taxon>
        <taxon>Ascomycota</taxon>
        <taxon>Taphrinomycotina</taxon>
        <taxon>Neolectales</taxon>
        <taxon>Neolectaceae</taxon>
        <taxon>Neolecta</taxon>
    </lineage>
</organism>
<keyword evidence="4" id="KW-1185">Reference proteome</keyword>
<feature type="region of interest" description="Disordered" evidence="1">
    <location>
        <begin position="577"/>
        <end position="602"/>
    </location>
</feature>
<dbReference type="GO" id="GO:0031123">
    <property type="term" value="P:RNA 3'-end processing"/>
    <property type="evidence" value="ECO:0007669"/>
    <property type="project" value="TreeGrafter"/>
</dbReference>
<dbReference type="GO" id="GO:0010605">
    <property type="term" value="P:negative regulation of macromolecule metabolic process"/>
    <property type="evidence" value="ECO:0007669"/>
    <property type="project" value="UniProtKB-ARBA"/>
</dbReference>
<dbReference type="InterPro" id="IPR043519">
    <property type="entry name" value="NT_sf"/>
</dbReference>
<dbReference type="InterPro" id="IPR045862">
    <property type="entry name" value="Trf4-like"/>
</dbReference>
<accession>A0A1U7LKP7</accession>
<dbReference type="SUPFAM" id="SSF81631">
    <property type="entry name" value="PAP/OAS1 substrate-binding domain"/>
    <property type="match status" value="1"/>
</dbReference>
<feature type="compositionally biased region" description="Basic and acidic residues" evidence="1">
    <location>
        <begin position="532"/>
        <end position="548"/>
    </location>
</feature>
<dbReference type="STRING" id="1198029.A0A1U7LKP7"/>